<keyword evidence="1" id="KW-0732">Signal</keyword>
<dbReference type="EMBL" id="FTOV01000003">
    <property type="protein sequence ID" value="SIS85361.1"/>
    <property type="molecule type" value="Genomic_DNA"/>
</dbReference>
<evidence type="ECO:0000256" key="1">
    <source>
        <dbReference type="SAM" id="SignalP"/>
    </source>
</evidence>
<protein>
    <recommendedName>
        <fullName evidence="4">TonB protein C-terminal</fullName>
    </recommendedName>
</protein>
<accession>A0A1N7MH94</accession>
<feature type="chain" id="PRO_5012546277" description="TonB protein C-terminal" evidence="1">
    <location>
        <begin position="22"/>
        <end position="245"/>
    </location>
</feature>
<dbReference type="AlphaFoldDB" id="A0A1N7MH94"/>
<proteinExistence type="predicted"/>
<dbReference type="SUPFAM" id="SSF74653">
    <property type="entry name" value="TolA/TonB C-terminal domain"/>
    <property type="match status" value="1"/>
</dbReference>
<dbReference type="Proteomes" id="UP000185781">
    <property type="component" value="Unassembled WGS sequence"/>
</dbReference>
<gene>
    <name evidence="2" type="ORF">SAMN05421785_103217</name>
</gene>
<evidence type="ECO:0008006" key="4">
    <source>
        <dbReference type="Google" id="ProtNLM"/>
    </source>
</evidence>
<evidence type="ECO:0000313" key="2">
    <source>
        <dbReference type="EMBL" id="SIS85361.1"/>
    </source>
</evidence>
<reference evidence="2 3" key="1">
    <citation type="submission" date="2017-01" db="EMBL/GenBank/DDBJ databases">
        <authorList>
            <person name="Mah S.A."/>
            <person name="Swanson W.J."/>
            <person name="Moy G.W."/>
            <person name="Vacquier V.D."/>
        </authorList>
    </citation>
    <scope>NUCLEOTIDE SEQUENCE [LARGE SCALE GENOMIC DNA]</scope>
    <source>
        <strain evidence="2 3">DSM 18014</strain>
    </source>
</reference>
<feature type="signal peptide" evidence="1">
    <location>
        <begin position="1"/>
        <end position="21"/>
    </location>
</feature>
<sequence>MIMIRKLFPFIILLCFSSVCAQISNAYYSVGEEAYKGGAEKMYQDIHDVMTRKNLQKCPKNEYFYVKLRIDRTGKPGLIQDKRTKEFMQKSPCAYDYVIKTLGELHDWIPSKNVTLSDGTLYEFPFFPNDLVGDNYKKDYNAKEQTEKASYEGGTDAFRKELAYLIGEYLADLYKPEGVFELSFTVNENGRASDFDIFPKSPSSEQFVKDINTITKRMKDKWTPAKFRGQNISSRNVIKIRFRND</sequence>
<organism evidence="2 3">
    <name type="scientific">Chryseobacterium gambrini</name>
    <dbReference type="NCBI Taxonomy" id="373672"/>
    <lineage>
        <taxon>Bacteria</taxon>
        <taxon>Pseudomonadati</taxon>
        <taxon>Bacteroidota</taxon>
        <taxon>Flavobacteriia</taxon>
        <taxon>Flavobacteriales</taxon>
        <taxon>Weeksellaceae</taxon>
        <taxon>Chryseobacterium group</taxon>
        <taxon>Chryseobacterium</taxon>
    </lineage>
</organism>
<dbReference type="Gene3D" id="3.30.1150.10">
    <property type="match status" value="1"/>
</dbReference>
<name>A0A1N7MH94_9FLAO</name>
<dbReference type="STRING" id="373672.SAMN05421785_103217"/>
<evidence type="ECO:0000313" key="3">
    <source>
        <dbReference type="Proteomes" id="UP000185781"/>
    </source>
</evidence>